<dbReference type="InterPro" id="IPR026106">
    <property type="entry name" value="MAP9"/>
</dbReference>
<evidence type="ECO:0000313" key="3">
    <source>
        <dbReference type="Ensembl" id="ENSCMUP00000022493.1"/>
    </source>
</evidence>
<keyword evidence="1" id="KW-0175">Coiled coil</keyword>
<gene>
    <name evidence="3" type="primary">MAP9</name>
</gene>
<proteinExistence type="predicted"/>
<dbReference type="AlphaFoldDB" id="A0A8C3ESA2"/>
<accession>A0A8C3ESA2</accession>
<dbReference type="CTD" id="79884"/>
<organism evidence="3 4">
    <name type="scientific">Corvus moneduloides</name>
    <name type="common">New Caledonian crow</name>
    <dbReference type="NCBI Taxonomy" id="1196302"/>
    <lineage>
        <taxon>Eukaryota</taxon>
        <taxon>Metazoa</taxon>
        <taxon>Chordata</taxon>
        <taxon>Craniata</taxon>
        <taxon>Vertebrata</taxon>
        <taxon>Euteleostomi</taxon>
        <taxon>Archelosauria</taxon>
        <taxon>Archosauria</taxon>
        <taxon>Dinosauria</taxon>
        <taxon>Saurischia</taxon>
        <taxon>Theropoda</taxon>
        <taxon>Coelurosauria</taxon>
        <taxon>Aves</taxon>
        <taxon>Neognathae</taxon>
        <taxon>Neoaves</taxon>
        <taxon>Telluraves</taxon>
        <taxon>Australaves</taxon>
        <taxon>Passeriformes</taxon>
        <taxon>Corvoidea</taxon>
        <taxon>Corvidae</taxon>
        <taxon>Corvus</taxon>
    </lineage>
</organism>
<reference evidence="3" key="2">
    <citation type="submission" date="2025-08" db="UniProtKB">
        <authorList>
            <consortium name="Ensembl"/>
        </authorList>
    </citation>
    <scope>IDENTIFICATION</scope>
</reference>
<feature type="region of interest" description="Disordered" evidence="2">
    <location>
        <begin position="654"/>
        <end position="677"/>
    </location>
</feature>
<protein>
    <submittedName>
        <fullName evidence="3">Microtubule associated protein 9</fullName>
    </submittedName>
</protein>
<feature type="coiled-coil region" evidence="1">
    <location>
        <begin position="603"/>
        <end position="639"/>
    </location>
</feature>
<sequence>MYGCAACGNRVICRIGASIINPGRVWASIINPARAALARLRRRRCSDTRRFPTDEGHRRRGRCRATGGAAGPGPGLFPGLLCRGVFPEALSRGLAAAEGAARPQRDTSTMSRGGAADGGRQLFVKPFQDELQEAILDYATSKETDEYSDDFESDEDGMLNGIRKELAESNSDSTSTEKSVAGSPLLNDDASQKAVDSENEAADDLNLSCHEKRLQQIMVLEGENIQNDRKDGEEGCLEGQHEDNNRKYNEEHSAAEDVLHDNSESDDLPINELHKKEDQEENQPKAKPRMHKKGKASASDQDQKTVSTSDLKLEDRGRKSSSVTEQMRTTVYEKTKELEQPTADSSDGMMKIVEGQIVTDTMQEVSVNDQSEHGKAKNMSKSSVKKLSETKERVLQNPNASLSDRSTSFVHLKKKGKAVPSTSPVSSQYLGSLKALEDKCMLKKSPELNKVDDLRAAVFQNWLEKKKLLLLELKRIEKEKAEILRNNTEKKEALKREESIACFEAWKKKKEKEAKKLSEKKKLGELEEKTPAEQNKEKTEAAQAAFKKWKERKVEFLREQSRKEKQSERMRKKIEEDLVAEKRRVSVSAIEKWNKKKEEYIKKKKVEKFLERRKRQMQQAKKEEKSEKAMEEYERWLENKIRREHLEKIQKKFQAVHGNEMSPPWRPPGKVTYSSNY</sequence>
<dbReference type="Ensembl" id="ENSCMUT00000024136.2">
    <property type="protein sequence ID" value="ENSCMUP00000022493.1"/>
    <property type="gene ID" value="ENSCMUG00000013818.2"/>
</dbReference>
<dbReference type="GO" id="GO:1902412">
    <property type="term" value="P:regulation of mitotic cytokinesis"/>
    <property type="evidence" value="ECO:0007669"/>
    <property type="project" value="TreeGrafter"/>
</dbReference>
<feature type="region of interest" description="Disordered" evidence="2">
    <location>
        <begin position="166"/>
        <end position="203"/>
    </location>
</feature>
<feature type="region of interest" description="Disordered" evidence="2">
    <location>
        <begin position="368"/>
        <end position="391"/>
    </location>
</feature>
<feature type="compositionally biased region" description="Basic and acidic residues" evidence="2">
    <location>
        <begin position="226"/>
        <end position="263"/>
    </location>
</feature>
<dbReference type="OMA" id="LPINELH"/>
<dbReference type="GeneID" id="116444292"/>
<feature type="region of interest" description="Disordered" evidence="2">
    <location>
        <begin position="97"/>
        <end position="119"/>
    </location>
</feature>
<dbReference type="GO" id="GO:0000281">
    <property type="term" value="P:mitotic cytokinesis"/>
    <property type="evidence" value="ECO:0007669"/>
    <property type="project" value="InterPro"/>
</dbReference>
<evidence type="ECO:0000256" key="2">
    <source>
        <dbReference type="SAM" id="MobiDB-lite"/>
    </source>
</evidence>
<feature type="region of interest" description="Disordered" evidence="2">
    <location>
        <begin position="224"/>
        <end position="326"/>
    </location>
</feature>
<dbReference type="OrthoDB" id="8956542at2759"/>
<feature type="compositionally biased region" description="Polar residues" evidence="2">
    <location>
        <begin position="298"/>
        <end position="310"/>
    </location>
</feature>
<dbReference type="GO" id="GO:0090307">
    <property type="term" value="P:mitotic spindle assembly"/>
    <property type="evidence" value="ECO:0007669"/>
    <property type="project" value="TreeGrafter"/>
</dbReference>
<dbReference type="Proteomes" id="UP000694553">
    <property type="component" value="Unassembled WGS sequence"/>
</dbReference>
<reference evidence="3" key="3">
    <citation type="submission" date="2025-09" db="UniProtKB">
        <authorList>
            <consortium name="Ensembl"/>
        </authorList>
    </citation>
    <scope>IDENTIFICATION</scope>
</reference>
<feature type="compositionally biased region" description="Basic residues" evidence="2">
    <location>
        <begin position="286"/>
        <end position="295"/>
    </location>
</feature>
<feature type="compositionally biased region" description="Basic and acidic residues" evidence="2">
    <location>
        <begin position="511"/>
        <end position="540"/>
    </location>
</feature>
<feature type="compositionally biased region" description="Polar residues" evidence="2">
    <location>
        <begin position="168"/>
        <end position="178"/>
    </location>
</feature>
<keyword evidence="4" id="KW-1185">Reference proteome</keyword>
<name>A0A8C3ESA2_CORMO</name>
<dbReference type="GO" id="GO:0008017">
    <property type="term" value="F:microtubule binding"/>
    <property type="evidence" value="ECO:0007669"/>
    <property type="project" value="TreeGrafter"/>
</dbReference>
<feature type="region of interest" description="Disordered" evidence="2">
    <location>
        <begin position="509"/>
        <end position="542"/>
    </location>
</feature>
<evidence type="ECO:0000313" key="4">
    <source>
        <dbReference type="Proteomes" id="UP000694553"/>
    </source>
</evidence>
<evidence type="ECO:0000256" key="1">
    <source>
        <dbReference type="SAM" id="Coils"/>
    </source>
</evidence>
<dbReference type="GO" id="GO:0000235">
    <property type="term" value="C:astral microtubule"/>
    <property type="evidence" value="ECO:0007669"/>
    <property type="project" value="TreeGrafter"/>
</dbReference>
<dbReference type="PANTHER" id="PTHR14739">
    <property type="entry name" value="MICROTUBULE-ASSOCIATED PROTEIN 9"/>
    <property type="match status" value="1"/>
</dbReference>
<reference evidence="4" key="1">
    <citation type="submission" date="2019-10" db="EMBL/GenBank/DDBJ databases">
        <title>Corvus moneduloides (New Caledonian crow) genome, bCorMon1, primary haplotype.</title>
        <authorList>
            <person name="Rutz C."/>
            <person name="Fungtammasan C."/>
            <person name="Mountcastle J."/>
            <person name="Formenti G."/>
            <person name="Chow W."/>
            <person name="Howe K."/>
            <person name="Steele M.P."/>
            <person name="Fernandes J."/>
            <person name="Gilbert M.T.P."/>
            <person name="Fedrigo O."/>
            <person name="Jarvis E.D."/>
            <person name="Gemmell N."/>
        </authorList>
    </citation>
    <scope>NUCLEOTIDE SEQUENCE [LARGE SCALE GENOMIC DNA]</scope>
</reference>
<dbReference type="PANTHER" id="PTHR14739:SF9">
    <property type="entry name" value="MICROTUBULE-ASSOCIATED PROTEIN 9"/>
    <property type="match status" value="1"/>
</dbReference>
<dbReference type="RefSeq" id="XP_031965460.1">
    <property type="nucleotide sequence ID" value="XM_032109569.1"/>
</dbReference>
<feature type="compositionally biased region" description="Basic and acidic residues" evidence="2">
    <location>
        <begin position="272"/>
        <end position="284"/>
    </location>
</feature>